<reference evidence="2" key="1">
    <citation type="journal article" date="2019" name="Int. J. Syst. Evol. Microbiol.">
        <title>The Global Catalogue of Microorganisms (GCM) 10K type strain sequencing project: providing services to taxonomists for standard genome sequencing and annotation.</title>
        <authorList>
            <consortium name="The Broad Institute Genomics Platform"/>
            <consortium name="The Broad Institute Genome Sequencing Center for Infectious Disease"/>
            <person name="Wu L."/>
            <person name="Ma J."/>
        </authorList>
    </citation>
    <scope>NUCLEOTIDE SEQUENCE [LARGE SCALE GENOMIC DNA]</scope>
    <source>
        <strain evidence="2">JCM 3399</strain>
    </source>
</reference>
<dbReference type="Gene3D" id="2.40.30.200">
    <property type="match status" value="1"/>
</dbReference>
<dbReference type="EMBL" id="BMRP01000001">
    <property type="protein sequence ID" value="GGU41429.1"/>
    <property type="molecule type" value="Genomic_DNA"/>
</dbReference>
<evidence type="ECO:0000313" key="2">
    <source>
        <dbReference type="Proteomes" id="UP000654471"/>
    </source>
</evidence>
<keyword evidence="2" id="KW-1185">Reference proteome</keyword>
<evidence type="ECO:0000313" key="1">
    <source>
        <dbReference type="EMBL" id="GGU41429.1"/>
    </source>
</evidence>
<gene>
    <name evidence="1" type="ORF">GCM10010211_00500</name>
</gene>
<proteinExistence type="predicted"/>
<sequence length="281" mass="29994">MTSLLLETERDVLDLAGQAMTGFGYQATAGMTGRGLPAVDVQWLSGAGDGARWRGQRVQPRDLDIPLDILGRNRSHLSELVSRLAQAVAGECQLVLVDDQGVRWSTSVYRTGGGDLTDDGGTSLQTVISFRAPDPYFVASSVSTQSVGGDPGKKPFLSNLAALPLAASQAIGDMQLDNCGDVAAYPVWEVYGPGRDLTVTAPTGETLRWQGTLPAGERLIVDTRNGSVRDGKNANRYADLAAAPRFWTVPPGTSTASVSLLDTTADSRIVCSWRPRKWMVI</sequence>
<organism evidence="1 2">
    <name type="scientific">Streptomyces albospinus</name>
    <dbReference type="NCBI Taxonomy" id="285515"/>
    <lineage>
        <taxon>Bacteria</taxon>
        <taxon>Bacillati</taxon>
        <taxon>Actinomycetota</taxon>
        <taxon>Actinomycetes</taxon>
        <taxon>Kitasatosporales</taxon>
        <taxon>Streptomycetaceae</taxon>
        <taxon>Streptomyces</taxon>
    </lineage>
</organism>
<protein>
    <recommendedName>
        <fullName evidence="3">Phage tail protein</fullName>
    </recommendedName>
</protein>
<dbReference type="Proteomes" id="UP000654471">
    <property type="component" value="Unassembled WGS sequence"/>
</dbReference>
<accession>A0ABQ2UKA2</accession>
<comment type="caution">
    <text evidence="1">The sequence shown here is derived from an EMBL/GenBank/DDBJ whole genome shotgun (WGS) entry which is preliminary data.</text>
</comment>
<name>A0ABQ2UKA2_9ACTN</name>
<evidence type="ECO:0008006" key="3">
    <source>
        <dbReference type="Google" id="ProtNLM"/>
    </source>
</evidence>